<feature type="region of interest" description="Disordered" evidence="1">
    <location>
        <begin position="1"/>
        <end position="34"/>
    </location>
</feature>
<keyword evidence="2" id="KW-0812">Transmembrane</keyword>
<accession>A0A422MV44</accession>
<dbReference type="RefSeq" id="XP_029233944.1">
    <property type="nucleotide sequence ID" value="XM_029386199.1"/>
</dbReference>
<reference evidence="3 4" key="1">
    <citation type="journal article" date="2018" name="BMC Genomics">
        <title>Genomic comparison of Trypanosoma conorhini and Trypanosoma rangeli to Trypanosoma cruzi strains of high and low virulence.</title>
        <authorList>
            <person name="Bradwell K.R."/>
            <person name="Koparde V.N."/>
            <person name="Matveyev A.V."/>
            <person name="Serrano M.G."/>
            <person name="Alves J.M."/>
            <person name="Parikh H."/>
            <person name="Huang B."/>
            <person name="Lee V."/>
            <person name="Espinosa-Alvarez O."/>
            <person name="Ortiz P.A."/>
            <person name="Costa-Martins A.G."/>
            <person name="Teixeira M.M."/>
            <person name="Buck G.A."/>
        </authorList>
    </citation>
    <scope>NUCLEOTIDE SEQUENCE [LARGE SCALE GENOMIC DNA]</scope>
    <source>
        <strain evidence="3 4">AM80</strain>
    </source>
</reference>
<feature type="transmembrane region" description="Helical" evidence="2">
    <location>
        <begin position="83"/>
        <end position="103"/>
    </location>
</feature>
<name>A0A422MV44_TRYRA</name>
<comment type="caution">
    <text evidence="3">The sequence shown here is derived from an EMBL/GenBank/DDBJ whole genome shotgun (WGS) entry which is preliminary data.</text>
</comment>
<proteinExistence type="predicted"/>
<dbReference type="GeneID" id="40333453"/>
<evidence type="ECO:0000313" key="3">
    <source>
        <dbReference type="EMBL" id="RNE97060.1"/>
    </source>
</evidence>
<dbReference type="Proteomes" id="UP000283634">
    <property type="component" value="Unassembled WGS sequence"/>
</dbReference>
<evidence type="ECO:0000313" key="4">
    <source>
        <dbReference type="Proteomes" id="UP000283634"/>
    </source>
</evidence>
<dbReference type="AlphaFoldDB" id="A0A422MV44"/>
<keyword evidence="4" id="KW-1185">Reference proteome</keyword>
<evidence type="ECO:0000256" key="2">
    <source>
        <dbReference type="SAM" id="Phobius"/>
    </source>
</evidence>
<sequence length="109" mass="11931">MSSEKTLKRMGAQSGTEAVNTCVPPRSRPGNSRKIALIGGPALREMRSNMQRCSVTAKEPGEAAEQQQQQDVQSVVHSSCLSFAWRLVPFFPSVVYLLIVSLYSDSCLV</sequence>
<protein>
    <submittedName>
        <fullName evidence="3">Uncharacterized protein</fullName>
    </submittedName>
</protein>
<keyword evidence="2" id="KW-1133">Transmembrane helix</keyword>
<keyword evidence="2" id="KW-0472">Membrane</keyword>
<gene>
    <name evidence="3" type="ORF">TraAM80_09520</name>
</gene>
<organism evidence="3 4">
    <name type="scientific">Trypanosoma rangeli</name>
    <dbReference type="NCBI Taxonomy" id="5698"/>
    <lineage>
        <taxon>Eukaryota</taxon>
        <taxon>Discoba</taxon>
        <taxon>Euglenozoa</taxon>
        <taxon>Kinetoplastea</taxon>
        <taxon>Metakinetoplastina</taxon>
        <taxon>Trypanosomatida</taxon>
        <taxon>Trypanosomatidae</taxon>
        <taxon>Trypanosoma</taxon>
        <taxon>Herpetosoma</taxon>
    </lineage>
</organism>
<evidence type="ECO:0000256" key="1">
    <source>
        <dbReference type="SAM" id="MobiDB-lite"/>
    </source>
</evidence>
<dbReference type="EMBL" id="MKGL01000607">
    <property type="protein sequence ID" value="RNE97060.1"/>
    <property type="molecule type" value="Genomic_DNA"/>
</dbReference>